<keyword evidence="3" id="KW-1185">Reference proteome</keyword>
<protein>
    <submittedName>
        <fullName evidence="2">Long tail fiber proximal connector</fullName>
    </submittedName>
</protein>
<reference evidence="2 3" key="1">
    <citation type="submission" date="2015-03" db="EMBL/GenBank/DDBJ databases">
        <authorList>
            <person name="Melo L.D.R."/>
            <person name="Veiga P."/>
            <person name="Cerca N."/>
            <person name="Kropinski A.M."/>
            <person name="Azeredo J."/>
            <person name="Almeida C."/>
            <person name="Sillankorva S."/>
        </authorList>
    </citation>
    <scope>NUCLEOTIDE SEQUENCE [LARGE SCALE GENOMIC DNA]</scope>
</reference>
<dbReference type="PROSITE" id="PS52031">
    <property type="entry name" value="GG_LECTIN"/>
    <property type="match status" value="1"/>
</dbReference>
<feature type="domain" description="ILEI/PANDER" evidence="1">
    <location>
        <begin position="57"/>
        <end position="126"/>
    </location>
</feature>
<dbReference type="EMBL" id="KP890823">
    <property type="protein sequence ID" value="AKA62100.1"/>
    <property type="molecule type" value="Genomic_DNA"/>
</dbReference>
<dbReference type="KEGG" id="vg:26622782"/>
<evidence type="ECO:0000259" key="1">
    <source>
        <dbReference type="Pfam" id="PF15711"/>
    </source>
</evidence>
<dbReference type="GeneID" id="26622782"/>
<dbReference type="InterPro" id="IPR039477">
    <property type="entry name" value="ILEI/PANDER_dom"/>
</dbReference>
<proteinExistence type="predicted"/>
<dbReference type="OrthoDB" id="3762at10239"/>
<dbReference type="RefSeq" id="YP_009195656.1">
    <property type="nucleotide sequence ID" value="NC_028762.1"/>
</dbReference>
<dbReference type="Proteomes" id="UP000202749">
    <property type="component" value="Segment"/>
</dbReference>
<evidence type="ECO:0000313" key="2">
    <source>
        <dbReference type="EMBL" id="AKA62100.1"/>
    </source>
</evidence>
<accession>A0A0G2SSY7</accession>
<organism evidence="2 3">
    <name type="scientific">Proteus phage vB_PmiM_Pm5461</name>
    <dbReference type="NCBI Taxonomy" id="1636250"/>
    <lineage>
        <taxon>Viruses</taxon>
        <taxon>Duplodnaviria</taxon>
        <taxon>Heunggongvirae</taxon>
        <taxon>Uroviricota</taxon>
        <taxon>Caudoviricetes</taxon>
        <taxon>Pantevenvirales</taxon>
        <taxon>Straboviridae</taxon>
        <taxon>Bragavirus</taxon>
        <taxon>Bragavirus pm5461</taxon>
    </lineage>
</organism>
<evidence type="ECO:0000313" key="3">
    <source>
        <dbReference type="Proteomes" id="UP000202749"/>
    </source>
</evidence>
<name>A0A0G2SSY7_9CAUD</name>
<gene>
    <name evidence="2" type="ORF">Pm5461_234</name>
</gene>
<sequence>MSNIMVEFGQDYVGAQTFSENNALTYKLTIRASNKNTQGESCVLINDKKISDQCQKGFNVWVIDNKGNLFNKMIFDFTEESGRNAFIDFMKSQDKNIICISSSDELFSSEELTKYMKSIGSASWNDFLIKKIKTVSYACVYRTDIKQIVLESIQYSDGIKEDNVLELETIFDSEYSLGITGFPGSIVYDHKEYTSVENDYKKWPTSLLNNKLSDYGLKPGDWVSLSASIFGDKELKDEGGWTRIDCRWVLGNTWKQSFYLESTLKGNYPVQSMVNPDIWESKTVYSQIPEGVDGFVIIASRYNSELGHSAVKNVAFGKSAEPIIEESDRQIGINGIRNSFIKEEEQKVGSLLSLLNLKDKSDTISSINFKEI</sequence>
<dbReference type="Pfam" id="PF15711">
    <property type="entry name" value="ILEI"/>
    <property type="match status" value="1"/>
</dbReference>